<protein>
    <recommendedName>
        <fullName evidence="4">Flagellar basal body rod protein</fullName>
    </recommendedName>
</protein>
<name>A0A0C2VRP4_9BACL</name>
<evidence type="ECO:0000256" key="1">
    <source>
        <dbReference type="SAM" id="Phobius"/>
    </source>
</evidence>
<dbReference type="AlphaFoldDB" id="A0A0C2VRP4"/>
<sequence length="114" mass="12615">MNKFWLFVIGAAAVLVALSNLGSLIGLAISAAILYYTVKWFMKTDSLFKKMIWGSIAAVAGITAVANVPAILGLVALYVVYVIYKKWNEAPSEKHSKDPFASFEKQWQELKNKS</sequence>
<keyword evidence="1" id="KW-1133">Transmembrane helix</keyword>
<organism evidence="2 3">
    <name type="scientific">Jeotgalibacillus campisalis</name>
    <dbReference type="NCBI Taxonomy" id="220754"/>
    <lineage>
        <taxon>Bacteria</taxon>
        <taxon>Bacillati</taxon>
        <taxon>Bacillota</taxon>
        <taxon>Bacilli</taxon>
        <taxon>Bacillales</taxon>
        <taxon>Caryophanaceae</taxon>
        <taxon>Jeotgalibacillus</taxon>
    </lineage>
</organism>
<comment type="caution">
    <text evidence="2">The sequence shown here is derived from an EMBL/GenBank/DDBJ whole genome shotgun (WGS) entry which is preliminary data.</text>
</comment>
<proteinExistence type="predicted"/>
<evidence type="ECO:0000313" key="3">
    <source>
        <dbReference type="Proteomes" id="UP000031972"/>
    </source>
</evidence>
<dbReference type="OrthoDB" id="2971941at2"/>
<dbReference type="RefSeq" id="WP_041058573.1">
    <property type="nucleotide sequence ID" value="NZ_JXRR01000015.1"/>
</dbReference>
<evidence type="ECO:0000313" key="2">
    <source>
        <dbReference type="EMBL" id="KIL47106.1"/>
    </source>
</evidence>
<gene>
    <name evidence="2" type="ORF">KR50_24280</name>
</gene>
<keyword evidence="3" id="KW-1185">Reference proteome</keyword>
<dbReference type="Proteomes" id="UP000031972">
    <property type="component" value="Unassembled WGS sequence"/>
</dbReference>
<accession>A0A0C2VRP4</accession>
<reference evidence="2 3" key="1">
    <citation type="submission" date="2015-01" db="EMBL/GenBank/DDBJ databases">
        <title>Jeotgalibacillus campisalis genome sequencing.</title>
        <authorList>
            <person name="Goh K.M."/>
            <person name="Chan K.-G."/>
            <person name="Yaakop A.S."/>
            <person name="Ee R."/>
            <person name="Gan H.M."/>
            <person name="Chan C.S."/>
        </authorList>
    </citation>
    <scope>NUCLEOTIDE SEQUENCE [LARGE SCALE GENOMIC DNA]</scope>
    <source>
        <strain evidence="2 3">SF-57</strain>
    </source>
</reference>
<feature type="transmembrane region" description="Helical" evidence="1">
    <location>
        <begin position="54"/>
        <end position="84"/>
    </location>
</feature>
<evidence type="ECO:0008006" key="4">
    <source>
        <dbReference type="Google" id="ProtNLM"/>
    </source>
</evidence>
<dbReference type="PATRIC" id="fig|220754.4.peg.2444"/>
<keyword evidence="1" id="KW-0472">Membrane</keyword>
<keyword evidence="1" id="KW-0812">Transmembrane</keyword>
<dbReference type="EMBL" id="JXRR01000015">
    <property type="protein sequence ID" value="KIL47106.1"/>
    <property type="molecule type" value="Genomic_DNA"/>
</dbReference>